<dbReference type="AlphaFoldDB" id="A0A1D2M3K4"/>
<sequence length="495" mass="56315">MVVLLTSETLLITIALFLGFLFYKRSSRDSRYPPGPRSLPLFGNVLQLRKYPLQVLQHLTDKYGPVHSVRLGTQDTVIINDPKLVKELFSHINSTGRSDNPAIYYFGKWNGILNAQGHVWEAQRTFTLRRLRDFGLLKSSHEKVLMEQAEALISFFERHAGKSISGTKLFNGPIINGIWKIVSGESCKWDSEVKPEIMEKAEKLVECVNKFLLLFFAPFLRHVAPKFFGWVDWTNAVDSFSELTRKVIEEHSKQLHPKNPRDFIDDYLVKIRETTDPNSSFYKENGAKNLEAVIGDLFFAGSETTSLTLSFAMLYLILNTEAQRNAQQELDRVVGSSRQVFLSDKPTLPWTEAIVLETLRLSSIAPLGVPHLMLADTMFHGYFLPKDVTVIAGLYTIHHDPKIWGEDVNEFRPERFLNGDKTQVIQNEALVPFSTGRRVCIGEGLAKNTLFLFIANTLKKFNIEPDPVCPVLEVETLSGFIREPKPFKLVLSLRN</sequence>
<dbReference type="InterPro" id="IPR017972">
    <property type="entry name" value="Cyt_P450_CS"/>
</dbReference>
<comment type="subcellular location">
    <subcellularLocation>
        <location evidence="4">Endoplasmic reticulum membrane</location>
        <topology evidence="4">Peripheral membrane protein</topology>
    </subcellularLocation>
    <subcellularLocation>
        <location evidence="3">Microsome membrane</location>
        <topology evidence="3">Peripheral membrane protein</topology>
    </subcellularLocation>
</comment>
<evidence type="ECO:0000313" key="18">
    <source>
        <dbReference type="Proteomes" id="UP000094527"/>
    </source>
</evidence>
<evidence type="ECO:0000256" key="3">
    <source>
        <dbReference type="ARBA" id="ARBA00004174"/>
    </source>
</evidence>
<evidence type="ECO:0000256" key="15">
    <source>
        <dbReference type="RuleBase" id="RU000461"/>
    </source>
</evidence>
<dbReference type="GO" id="GO:0020037">
    <property type="term" value="F:heme binding"/>
    <property type="evidence" value="ECO:0007669"/>
    <property type="project" value="InterPro"/>
</dbReference>
<keyword evidence="12 15" id="KW-0503">Monooxygenase</keyword>
<dbReference type="STRING" id="48709.A0A1D2M3K4"/>
<comment type="cofactor">
    <cofactor evidence="1 14">
        <name>heme</name>
        <dbReference type="ChEBI" id="CHEBI:30413"/>
    </cofactor>
</comment>
<evidence type="ECO:0000256" key="8">
    <source>
        <dbReference type="ARBA" id="ARBA00022824"/>
    </source>
</evidence>
<accession>A0A1D2M3K4</accession>
<dbReference type="OMA" id="RNDAFIP"/>
<keyword evidence="8" id="KW-0256">Endoplasmic reticulum</keyword>
<dbReference type="SUPFAM" id="SSF48264">
    <property type="entry name" value="Cytochrome P450"/>
    <property type="match status" value="1"/>
</dbReference>
<dbReference type="InterPro" id="IPR002401">
    <property type="entry name" value="Cyt_P450_E_grp-I"/>
</dbReference>
<evidence type="ECO:0000256" key="1">
    <source>
        <dbReference type="ARBA" id="ARBA00001971"/>
    </source>
</evidence>
<dbReference type="GO" id="GO:0006805">
    <property type="term" value="P:xenobiotic metabolic process"/>
    <property type="evidence" value="ECO:0007669"/>
    <property type="project" value="TreeGrafter"/>
</dbReference>
<evidence type="ECO:0000256" key="12">
    <source>
        <dbReference type="ARBA" id="ARBA00023033"/>
    </source>
</evidence>
<dbReference type="OrthoDB" id="2789670at2759"/>
<evidence type="ECO:0000256" key="2">
    <source>
        <dbReference type="ARBA" id="ARBA00003690"/>
    </source>
</evidence>
<dbReference type="PROSITE" id="PS00086">
    <property type="entry name" value="CYTOCHROME_P450"/>
    <property type="match status" value="1"/>
</dbReference>
<evidence type="ECO:0000256" key="13">
    <source>
        <dbReference type="ARBA" id="ARBA00023136"/>
    </source>
</evidence>
<dbReference type="EMBL" id="LJIJ01005078">
    <property type="protein sequence ID" value="ODM87553.1"/>
    <property type="molecule type" value="Genomic_DNA"/>
</dbReference>
<feature type="transmembrane region" description="Helical" evidence="16">
    <location>
        <begin position="6"/>
        <end position="23"/>
    </location>
</feature>
<proteinExistence type="inferred from homology"/>
<protein>
    <submittedName>
        <fullName evidence="17">Farnesoate epoxidase</fullName>
    </submittedName>
</protein>
<keyword evidence="16" id="KW-1133">Transmembrane helix</keyword>
<name>A0A1D2M3K4_ORCCI</name>
<evidence type="ECO:0000256" key="10">
    <source>
        <dbReference type="ARBA" id="ARBA00023002"/>
    </source>
</evidence>
<evidence type="ECO:0000313" key="17">
    <source>
        <dbReference type="EMBL" id="ODM87553.1"/>
    </source>
</evidence>
<keyword evidence="18" id="KW-1185">Reference proteome</keyword>
<dbReference type="InterPro" id="IPR050182">
    <property type="entry name" value="Cytochrome_P450_fam2"/>
</dbReference>
<comment type="similarity">
    <text evidence="5 15">Belongs to the cytochrome P450 family.</text>
</comment>
<dbReference type="GO" id="GO:0006082">
    <property type="term" value="P:organic acid metabolic process"/>
    <property type="evidence" value="ECO:0007669"/>
    <property type="project" value="TreeGrafter"/>
</dbReference>
<dbReference type="FunFam" id="1.10.630.10:FF:000238">
    <property type="entry name" value="Cytochrome P450 2A6"/>
    <property type="match status" value="1"/>
</dbReference>
<evidence type="ECO:0000256" key="14">
    <source>
        <dbReference type="PIRSR" id="PIRSR602401-1"/>
    </source>
</evidence>
<keyword evidence="16" id="KW-0812">Transmembrane</keyword>
<organism evidence="17 18">
    <name type="scientific">Orchesella cincta</name>
    <name type="common">Springtail</name>
    <name type="synonym">Podura cincta</name>
    <dbReference type="NCBI Taxonomy" id="48709"/>
    <lineage>
        <taxon>Eukaryota</taxon>
        <taxon>Metazoa</taxon>
        <taxon>Ecdysozoa</taxon>
        <taxon>Arthropoda</taxon>
        <taxon>Hexapoda</taxon>
        <taxon>Collembola</taxon>
        <taxon>Entomobryomorpha</taxon>
        <taxon>Entomobryoidea</taxon>
        <taxon>Orchesellidae</taxon>
        <taxon>Orchesellinae</taxon>
        <taxon>Orchesella</taxon>
    </lineage>
</organism>
<evidence type="ECO:0000256" key="9">
    <source>
        <dbReference type="ARBA" id="ARBA00022848"/>
    </source>
</evidence>
<reference evidence="17 18" key="1">
    <citation type="journal article" date="2016" name="Genome Biol. Evol.">
        <title>Gene Family Evolution Reflects Adaptation to Soil Environmental Stressors in the Genome of the Collembolan Orchesella cincta.</title>
        <authorList>
            <person name="Faddeeva-Vakhrusheva A."/>
            <person name="Derks M.F."/>
            <person name="Anvar S.Y."/>
            <person name="Agamennone V."/>
            <person name="Suring W."/>
            <person name="Smit S."/>
            <person name="van Straalen N.M."/>
            <person name="Roelofs D."/>
        </authorList>
    </citation>
    <scope>NUCLEOTIDE SEQUENCE [LARGE SCALE GENOMIC DNA]</scope>
    <source>
        <tissue evidence="17">Mixed pool</tissue>
    </source>
</reference>
<keyword evidence="11 14" id="KW-0408">Iron</keyword>
<evidence type="ECO:0000256" key="4">
    <source>
        <dbReference type="ARBA" id="ARBA00004406"/>
    </source>
</evidence>
<keyword evidence="13 16" id="KW-0472">Membrane</keyword>
<dbReference type="Pfam" id="PF00067">
    <property type="entry name" value="p450"/>
    <property type="match status" value="1"/>
</dbReference>
<evidence type="ECO:0000256" key="6">
    <source>
        <dbReference type="ARBA" id="ARBA00022617"/>
    </source>
</evidence>
<dbReference type="PANTHER" id="PTHR24300">
    <property type="entry name" value="CYTOCHROME P450 508A4-RELATED"/>
    <property type="match status" value="1"/>
</dbReference>
<keyword evidence="9" id="KW-0492">Microsome</keyword>
<comment type="function">
    <text evidence="2">May be involved in the metabolism of insect hormones and in the breakdown of synthetic insecticides.</text>
</comment>
<dbReference type="InterPro" id="IPR001128">
    <property type="entry name" value="Cyt_P450"/>
</dbReference>
<evidence type="ECO:0000256" key="7">
    <source>
        <dbReference type="ARBA" id="ARBA00022723"/>
    </source>
</evidence>
<dbReference type="Gene3D" id="1.10.630.10">
    <property type="entry name" value="Cytochrome P450"/>
    <property type="match status" value="1"/>
</dbReference>
<dbReference type="GO" id="GO:0016712">
    <property type="term" value="F:oxidoreductase activity, acting on paired donors, with incorporation or reduction of molecular oxygen, reduced flavin or flavoprotein as one donor, and incorporation of one atom of oxygen"/>
    <property type="evidence" value="ECO:0007669"/>
    <property type="project" value="TreeGrafter"/>
</dbReference>
<dbReference type="Proteomes" id="UP000094527">
    <property type="component" value="Unassembled WGS sequence"/>
</dbReference>
<evidence type="ECO:0000256" key="11">
    <source>
        <dbReference type="ARBA" id="ARBA00023004"/>
    </source>
</evidence>
<gene>
    <name evidence="17" type="ORF">Ocin01_19129</name>
</gene>
<evidence type="ECO:0000256" key="16">
    <source>
        <dbReference type="SAM" id="Phobius"/>
    </source>
</evidence>
<dbReference type="GO" id="GO:0005789">
    <property type="term" value="C:endoplasmic reticulum membrane"/>
    <property type="evidence" value="ECO:0007669"/>
    <property type="project" value="UniProtKB-SubCell"/>
</dbReference>
<dbReference type="InterPro" id="IPR036396">
    <property type="entry name" value="Cyt_P450_sf"/>
</dbReference>
<dbReference type="GO" id="GO:0005506">
    <property type="term" value="F:iron ion binding"/>
    <property type="evidence" value="ECO:0007669"/>
    <property type="project" value="InterPro"/>
</dbReference>
<keyword evidence="7 14" id="KW-0479">Metal-binding</keyword>
<dbReference type="PRINTS" id="PR00385">
    <property type="entry name" value="P450"/>
</dbReference>
<keyword evidence="10 15" id="KW-0560">Oxidoreductase</keyword>
<dbReference type="PANTHER" id="PTHR24300:SF376">
    <property type="entry name" value="CYTOCHROME P450 15A1"/>
    <property type="match status" value="1"/>
</dbReference>
<evidence type="ECO:0000256" key="5">
    <source>
        <dbReference type="ARBA" id="ARBA00010617"/>
    </source>
</evidence>
<dbReference type="GO" id="GO:0008395">
    <property type="term" value="F:steroid hydroxylase activity"/>
    <property type="evidence" value="ECO:0007669"/>
    <property type="project" value="TreeGrafter"/>
</dbReference>
<comment type="caution">
    <text evidence="17">The sequence shown here is derived from an EMBL/GenBank/DDBJ whole genome shotgun (WGS) entry which is preliminary data.</text>
</comment>
<feature type="binding site" description="axial binding residue" evidence="14">
    <location>
        <position position="440"/>
    </location>
    <ligand>
        <name>heme</name>
        <dbReference type="ChEBI" id="CHEBI:30413"/>
    </ligand>
    <ligandPart>
        <name>Fe</name>
        <dbReference type="ChEBI" id="CHEBI:18248"/>
    </ligandPart>
</feature>
<dbReference type="PRINTS" id="PR00463">
    <property type="entry name" value="EP450I"/>
</dbReference>
<keyword evidence="6 14" id="KW-0349">Heme</keyword>